<sequence>MGSKIQARVGLRYEYSFLKAEYPDGAQSNFHKRLNDWVPSASVRYALTDAQSLKFSFSSNINRPGIHILNPAEEKTPNSLSYGNPGLNSSRIYNLSLEYNYITAKASWMGGIDHSFCNNQIGSLQFDQNGLAVSTYGDLLHDRSWTLWAYVQTALWRGATLGGGPNVFHTTMKDSQTGLTQSGWSSWNTINFTQKLPWKLTFGLNGGFAIGNEVKSIYSYSEPSHYWYASLSRSFLKEDRLSVRLSAGNLFDPKLKSFPSHTIQGDFRGTQTSLATQRHVGISISWRFGSLRGGVKSVDRTIKNNDIVGGISTGGGSKK</sequence>
<dbReference type="InterPro" id="IPR036942">
    <property type="entry name" value="Beta-barrel_TonB_sf"/>
</dbReference>
<organism evidence="5">
    <name type="scientific">gut metagenome</name>
    <dbReference type="NCBI Taxonomy" id="749906"/>
    <lineage>
        <taxon>unclassified sequences</taxon>
        <taxon>metagenomes</taxon>
        <taxon>organismal metagenomes</taxon>
    </lineage>
</organism>
<dbReference type="GO" id="GO:0009279">
    <property type="term" value="C:cell outer membrane"/>
    <property type="evidence" value="ECO:0007669"/>
    <property type="project" value="UniProtKB-SubCell"/>
</dbReference>
<keyword evidence="5" id="KW-0675">Receptor</keyword>
<dbReference type="AlphaFoldDB" id="J9GNG7"/>
<dbReference type="EMBL" id="AMCI01002955">
    <property type="protein sequence ID" value="EJX01445.1"/>
    <property type="molecule type" value="Genomic_DNA"/>
</dbReference>
<name>J9GNG7_9ZZZZ</name>
<dbReference type="PANTHER" id="PTHR40980">
    <property type="entry name" value="PLUG DOMAIN-CONTAINING PROTEIN"/>
    <property type="match status" value="1"/>
</dbReference>
<dbReference type="InterPro" id="IPR041700">
    <property type="entry name" value="OMP_b-brl_3"/>
</dbReference>
<evidence type="ECO:0000313" key="5">
    <source>
        <dbReference type="EMBL" id="EJX01445.1"/>
    </source>
</evidence>
<dbReference type="Gene3D" id="2.40.170.20">
    <property type="entry name" value="TonB-dependent receptor, beta-barrel domain"/>
    <property type="match status" value="1"/>
</dbReference>
<keyword evidence="3" id="KW-0998">Cell outer membrane</keyword>
<protein>
    <submittedName>
        <fullName evidence="5">TonB-dependent receptor</fullName>
    </submittedName>
</protein>
<proteinExistence type="predicted"/>
<feature type="domain" description="Outer membrane protein beta-barrel" evidence="4">
    <location>
        <begin position="3"/>
        <end position="286"/>
    </location>
</feature>
<gene>
    <name evidence="5" type="ORF">EVA_10449</name>
</gene>
<evidence type="ECO:0000256" key="3">
    <source>
        <dbReference type="ARBA" id="ARBA00023237"/>
    </source>
</evidence>
<evidence type="ECO:0000256" key="1">
    <source>
        <dbReference type="ARBA" id="ARBA00004442"/>
    </source>
</evidence>
<comment type="subcellular location">
    <subcellularLocation>
        <location evidence="1">Cell outer membrane</location>
    </subcellularLocation>
</comment>
<dbReference type="PANTHER" id="PTHR40980:SF4">
    <property type="entry name" value="TONB-DEPENDENT RECEPTOR-LIKE BETA-BARREL DOMAIN-CONTAINING PROTEIN"/>
    <property type="match status" value="1"/>
</dbReference>
<accession>J9GNG7</accession>
<keyword evidence="2" id="KW-0472">Membrane</keyword>
<reference evidence="5" key="1">
    <citation type="journal article" date="2012" name="PLoS ONE">
        <title>Gene sets for utilization of primary and secondary nutrition supplies in the distal gut of endangered iberian lynx.</title>
        <authorList>
            <person name="Alcaide M."/>
            <person name="Messina E."/>
            <person name="Richter M."/>
            <person name="Bargiela R."/>
            <person name="Peplies J."/>
            <person name="Huws S.A."/>
            <person name="Newbold C.J."/>
            <person name="Golyshin P.N."/>
            <person name="Simon M.A."/>
            <person name="Lopez G."/>
            <person name="Yakimov M.M."/>
            <person name="Ferrer M."/>
        </authorList>
    </citation>
    <scope>NUCLEOTIDE SEQUENCE</scope>
</reference>
<dbReference type="Pfam" id="PF14905">
    <property type="entry name" value="OMP_b-brl_3"/>
    <property type="match status" value="1"/>
</dbReference>
<comment type="caution">
    <text evidence="5">The sequence shown here is derived from an EMBL/GenBank/DDBJ whole genome shotgun (WGS) entry which is preliminary data.</text>
</comment>
<dbReference type="SUPFAM" id="SSF56935">
    <property type="entry name" value="Porins"/>
    <property type="match status" value="1"/>
</dbReference>
<evidence type="ECO:0000256" key="2">
    <source>
        <dbReference type="ARBA" id="ARBA00023136"/>
    </source>
</evidence>
<evidence type="ECO:0000259" key="4">
    <source>
        <dbReference type="Pfam" id="PF14905"/>
    </source>
</evidence>